<dbReference type="Proteomes" id="UP000749559">
    <property type="component" value="Unassembled WGS sequence"/>
</dbReference>
<evidence type="ECO:0000313" key="1">
    <source>
        <dbReference type="EMBL" id="CAH1787266.1"/>
    </source>
</evidence>
<name>A0A8J1TZ96_OWEFU</name>
<evidence type="ECO:0000313" key="2">
    <source>
        <dbReference type="Proteomes" id="UP000749559"/>
    </source>
</evidence>
<dbReference type="Gene3D" id="3.30.710.10">
    <property type="entry name" value="Potassium Channel Kv1.1, Chain A"/>
    <property type="match status" value="1"/>
</dbReference>
<accession>A0A8J1TZ96</accession>
<sequence length="247" mass="28430">MRMTAVTHNMTGVMRMTSIKDNELIHLNVGGVIYTTTRLTLTTYPNTMIGAMFNGNMSNTKDEHGRIFIDRDGELFKYVLNFLRSSTLSLPDGFKDYSSLLAEADFYQIQPLTDLVRNIIQEIDEEKKKEFEPDGMFLEVTERFCPYWNRFKTYIAGSWDENDTPLVLIDLLNIVFISEMLRSNVPTTQLTRLQCSARLRSKGWILQNTFLSSWGGDGKEGKEVIKDRWFLPHTVGVKNGCLKETEL</sequence>
<dbReference type="PROSITE" id="PS50097">
    <property type="entry name" value="BTB"/>
    <property type="match status" value="1"/>
</dbReference>
<reference evidence="1" key="1">
    <citation type="submission" date="2022-03" db="EMBL/GenBank/DDBJ databases">
        <authorList>
            <person name="Martin C."/>
        </authorList>
    </citation>
    <scope>NUCLEOTIDE SEQUENCE</scope>
</reference>
<dbReference type="AlphaFoldDB" id="A0A8J1TZ96"/>
<dbReference type="InterPro" id="IPR003131">
    <property type="entry name" value="T1-type_BTB"/>
</dbReference>
<dbReference type="SMART" id="SM00225">
    <property type="entry name" value="BTB"/>
    <property type="match status" value="1"/>
</dbReference>
<dbReference type="InterPro" id="IPR011333">
    <property type="entry name" value="SKP1/BTB/POZ_sf"/>
</dbReference>
<dbReference type="PANTHER" id="PTHR14499:SF144">
    <property type="entry name" value="POTASSIUM CHANNEL TETRAMERISATION-TYPE BTB DOMAIN-CONTAINING PROTEIN"/>
    <property type="match status" value="1"/>
</dbReference>
<dbReference type="GO" id="GO:0051260">
    <property type="term" value="P:protein homooligomerization"/>
    <property type="evidence" value="ECO:0007669"/>
    <property type="project" value="InterPro"/>
</dbReference>
<gene>
    <name evidence="1" type="ORF">OFUS_LOCUS13005</name>
</gene>
<organism evidence="1 2">
    <name type="scientific">Owenia fusiformis</name>
    <name type="common">Polychaete worm</name>
    <dbReference type="NCBI Taxonomy" id="6347"/>
    <lineage>
        <taxon>Eukaryota</taxon>
        <taxon>Metazoa</taxon>
        <taxon>Spiralia</taxon>
        <taxon>Lophotrochozoa</taxon>
        <taxon>Annelida</taxon>
        <taxon>Polychaeta</taxon>
        <taxon>Sedentaria</taxon>
        <taxon>Canalipalpata</taxon>
        <taxon>Sabellida</taxon>
        <taxon>Oweniida</taxon>
        <taxon>Oweniidae</taxon>
        <taxon>Owenia</taxon>
    </lineage>
</organism>
<protein>
    <submittedName>
        <fullName evidence="1">Uncharacterized protein</fullName>
    </submittedName>
</protein>
<dbReference type="PANTHER" id="PTHR14499">
    <property type="entry name" value="POTASSIUM CHANNEL TETRAMERIZATION DOMAIN-CONTAINING"/>
    <property type="match status" value="1"/>
</dbReference>
<proteinExistence type="predicted"/>
<dbReference type="SUPFAM" id="SSF54695">
    <property type="entry name" value="POZ domain"/>
    <property type="match status" value="1"/>
</dbReference>
<keyword evidence="2" id="KW-1185">Reference proteome</keyword>
<comment type="caution">
    <text evidence="1">The sequence shown here is derived from an EMBL/GenBank/DDBJ whole genome shotgun (WGS) entry which is preliminary data.</text>
</comment>
<dbReference type="EMBL" id="CAIIXF020000006">
    <property type="protein sequence ID" value="CAH1787266.1"/>
    <property type="molecule type" value="Genomic_DNA"/>
</dbReference>
<dbReference type="Pfam" id="PF02214">
    <property type="entry name" value="BTB_2"/>
    <property type="match status" value="1"/>
</dbReference>
<dbReference type="InterPro" id="IPR000210">
    <property type="entry name" value="BTB/POZ_dom"/>
</dbReference>